<dbReference type="OrthoDB" id="9792179at2"/>
<proteinExistence type="predicted"/>
<reference evidence="2 3" key="1">
    <citation type="submission" date="2016-10" db="EMBL/GenBank/DDBJ databases">
        <authorList>
            <person name="de Groot N.N."/>
        </authorList>
    </citation>
    <scope>NUCLEOTIDE SEQUENCE [LARGE SCALE GENOMIC DNA]</scope>
    <source>
        <strain evidence="2 3">DSM 22007</strain>
    </source>
</reference>
<dbReference type="Gene3D" id="3.40.50.410">
    <property type="entry name" value="von Willebrand factor, type A domain"/>
    <property type="match status" value="1"/>
</dbReference>
<dbReference type="STRING" id="657014.SAMN04488092_10578"/>
<dbReference type="Proteomes" id="UP000198634">
    <property type="component" value="Unassembled WGS sequence"/>
</dbReference>
<protein>
    <recommendedName>
        <fullName evidence="4">VWFA domain-containing protein</fullName>
    </recommendedName>
</protein>
<evidence type="ECO:0008006" key="4">
    <source>
        <dbReference type="Google" id="ProtNLM"/>
    </source>
</evidence>
<feature type="signal peptide" evidence="1">
    <location>
        <begin position="1"/>
        <end position="18"/>
    </location>
</feature>
<evidence type="ECO:0000256" key="1">
    <source>
        <dbReference type="SAM" id="SignalP"/>
    </source>
</evidence>
<sequence>MVRALGLIALLAAGPAAAECRQALALGLDVSGSVDAAEYRLQLDGLAAALLDPEVQAALLTTPSAPVSLMVYEWSGPADQHVILDWTAITSAATIDTVALRLHGSDRKAADPSTAIGSALLAGAAALRRVPQCWRHVLDISGDGLSNTGPAPQQIRDSSALQGITVNALAIAPEVPVAGDRRLGEAGALAAYFKAYVIRGPGAFVESADGFDAYQAAMIRKLKRELQGLNLADLHP</sequence>
<dbReference type="EMBL" id="FOEP01000005">
    <property type="protein sequence ID" value="SEQ25933.1"/>
    <property type="molecule type" value="Genomic_DNA"/>
</dbReference>
<organism evidence="2 3">
    <name type="scientific">Thalassovita taeanensis</name>
    <dbReference type="NCBI Taxonomy" id="657014"/>
    <lineage>
        <taxon>Bacteria</taxon>
        <taxon>Pseudomonadati</taxon>
        <taxon>Pseudomonadota</taxon>
        <taxon>Alphaproteobacteria</taxon>
        <taxon>Rhodobacterales</taxon>
        <taxon>Roseobacteraceae</taxon>
        <taxon>Thalassovita</taxon>
    </lineage>
</organism>
<feature type="chain" id="PRO_5009300851" description="VWFA domain-containing protein" evidence="1">
    <location>
        <begin position="19"/>
        <end position="236"/>
    </location>
</feature>
<dbReference type="SUPFAM" id="SSF53300">
    <property type="entry name" value="vWA-like"/>
    <property type="match status" value="1"/>
</dbReference>
<dbReference type="Pfam" id="PF06707">
    <property type="entry name" value="DUF1194"/>
    <property type="match status" value="1"/>
</dbReference>
<keyword evidence="1" id="KW-0732">Signal</keyword>
<evidence type="ECO:0000313" key="2">
    <source>
        <dbReference type="EMBL" id="SEQ25933.1"/>
    </source>
</evidence>
<evidence type="ECO:0000313" key="3">
    <source>
        <dbReference type="Proteomes" id="UP000198634"/>
    </source>
</evidence>
<dbReference type="RefSeq" id="WP_090269547.1">
    <property type="nucleotide sequence ID" value="NZ_FOEP01000005.1"/>
</dbReference>
<dbReference type="InterPro" id="IPR036465">
    <property type="entry name" value="vWFA_dom_sf"/>
</dbReference>
<dbReference type="InterPro" id="IPR010607">
    <property type="entry name" value="DUF1194"/>
</dbReference>
<gene>
    <name evidence="2" type="ORF">SAMN04488092_10578</name>
</gene>
<name>A0A1H9EL39_9RHOB</name>
<dbReference type="AlphaFoldDB" id="A0A1H9EL39"/>
<keyword evidence="3" id="KW-1185">Reference proteome</keyword>
<accession>A0A1H9EL39</accession>